<comment type="similarity">
    <text evidence="1">Belongs to the filamin family.</text>
</comment>
<dbReference type="InterPro" id="IPR014756">
    <property type="entry name" value="Ig_E-set"/>
</dbReference>
<dbReference type="GO" id="GO:0051015">
    <property type="term" value="F:actin filament binding"/>
    <property type="evidence" value="ECO:0007669"/>
    <property type="project" value="InterPro"/>
</dbReference>
<dbReference type="GO" id="GO:0030036">
    <property type="term" value="P:actin cytoskeleton organization"/>
    <property type="evidence" value="ECO:0007669"/>
    <property type="project" value="InterPro"/>
</dbReference>
<dbReference type="SMART" id="SM00557">
    <property type="entry name" value="IG_FLMN"/>
    <property type="match status" value="1"/>
</dbReference>
<organism evidence="4 5">
    <name type="scientific">Plakobranchus ocellatus</name>
    <dbReference type="NCBI Taxonomy" id="259542"/>
    <lineage>
        <taxon>Eukaryota</taxon>
        <taxon>Metazoa</taxon>
        <taxon>Spiralia</taxon>
        <taxon>Lophotrochozoa</taxon>
        <taxon>Mollusca</taxon>
        <taxon>Gastropoda</taxon>
        <taxon>Heterobranchia</taxon>
        <taxon>Euthyneura</taxon>
        <taxon>Panpulmonata</taxon>
        <taxon>Sacoglossa</taxon>
        <taxon>Placobranchoidea</taxon>
        <taxon>Plakobranchidae</taxon>
        <taxon>Plakobranchus</taxon>
    </lineage>
</organism>
<evidence type="ECO:0000256" key="1">
    <source>
        <dbReference type="ARBA" id="ARBA00009238"/>
    </source>
</evidence>
<name>A0AAV4BQE2_9GAST</name>
<dbReference type="InterPro" id="IPR044801">
    <property type="entry name" value="Filamin"/>
</dbReference>
<accession>A0AAV4BQE2</accession>
<dbReference type="Gene3D" id="2.60.40.10">
    <property type="entry name" value="Immunoglobulins"/>
    <property type="match status" value="2"/>
</dbReference>
<dbReference type="AlphaFoldDB" id="A0AAV4BQE2"/>
<evidence type="ECO:0000313" key="4">
    <source>
        <dbReference type="EMBL" id="GFO22810.1"/>
    </source>
</evidence>
<protein>
    <submittedName>
        <fullName evidence="4">Filamin-c</fullName>
    </submittedName>
</protein>
<dbReference type="PANTHER" id="PTHR38537">
    <property type="entry name" value="JITTERBUG, ISOFORM N"/>
    <property type="match status" value="1"/>
</dbReference>
<evidence type="ECO:0000256" key="2">
    <source>
        <dbReference type="ARBA" id="ARBA00022737"/>
    </source>
</evidence>
<dbReference type="EMBL" id="BLXT01005456">
    <property type="protein sequence ID" value="GFO22810.1"/>
    <property type="molecule type" value="Genomic_DNA"/>
</dbReference>
<dbReference type="PROSITE" id="PS50194">
    <property type="entry name" value="FILAMIN_REPEAT"/>
    <property type="match status" value="1"/>
</dbReference>
<comment type="caution">
    <text evidence="4">The sequence shown here is derived from an EMBL/GenBank/DDBJ whole genome shotgun (WGS) entry which is preliminary data.</text>
</comment>
<sequence>MKIHVNLGSLFQVMCVRVVSKTSKTIYETPNGESLPARLIQQTDGDYKVEWTPHMPGRHAIDAGKGNQEIRIESPSGRNVPFEVTENPPLEYHVSYTPNEAGQHKIFITYSNMELNVLRPSTSVPLSTCASSPVYDSSGSSSSSSSWI</sequence>
<gene>
    <name evidence="4" type="ORF">PoB_004931500</name>
</gene>
<dbReference type="SUPFAM" id="SSF81296">
    <property type="entry name" value="E set domains"/>
    <property type="match status" value="2"/>
</dbReference>
<proteinExistence type="inferred from homology"/>
<dbReference type="Pfam" id="PF00630">
    <property type="entry name" value="Filamin"/>
    <property type="match status" value="1"/>
</dbReference>
<dbReference type="PANTHER" id="PTHR38537:SF8">
    <property type="entry name" value="FILAMIN-A"/>
    <property type="match status" value="1"/>
</dbReference>
<reference evidence="4 5" key="1">
    <citation type="journal article" date="2021" name="Elife">
        <title>Chloroplast acquisition without the gene transfer in kleptoplastic sea slugs, Plakobranchus ocellatus.</title>
        <authorList>
            <person name="Maeda T."/>
            <person name="Takahashi S."/>
            <person name="Yoshida T."/>
            <person name="Shimamura S."/>
            <person name="Takaki Y."/>
            <person name="Nagai Y."/>
            <person name="Toyoda A."/>
            <person name="Suzuki Y."/>
            <person name="Arimoto A."/>
            <person name="Ishii H."/>
            <person name="Satoh N."/>
            <person name="Nishiyama T."/>
            <person name="Hasebe M."/>
            <person name="Maruyama T."/>
            <person name="Minagawa J."/>
            <person name="Obokata J."/>
            <person name="Shigenobu S."/>
        </authorList>
    </citation>
    <scope>NUCLEOTIDE SEQUENCE [LARGE SCALE GENOMIC DNA]</scope>
</reference>
<dbReference type="InterPro" id="IPR001298">
    <property type="entry name" value="Filamin/ABP280_rpt"/>
</dbReference>
<dbReference type="InterPro" id="IPR017868">
    <property type="entry name" value="Filamin/ABP280_repeat-like"/>
</dbReference>
<evidence type="ECO:0000313" key="5">
    <source>
        <dbReference type="Proteomes" id="UP000735302"/>
    </source>
</evidence>
<keyword evidence="2" id="KW-0677">Repeat</keyword>
<keyword evidence="5" id="KW-1185">Reference proteome</keyword>
<feature type="repeat" description="Filamin" evidence="3">
    <location>
        <begin position="32"/>
        <end position="130"/>
    </location>
</feature>
<dbReference type="InterPro" id="IPR013783">
    <property type="entry name" value="Ig-like_fold"/>
</dbReference>
<evidence type="ECO:0000256" key="3">
    <source>
        <dbReference type="PROSITE-ProRule" id="PRU00087"/>
    </source>
</evidence>
<dbReference type="Proteomes" id="UP000735302">
    <property type="component" value="Unassembled WGS sequence"/>
</dbReference>